<dbReference type="NCBIfam" id="TIGR04209">
    <property type="entry name" value="sarcinarray"/>
    <property type="match status" value="1"/>
</dbReference>
<dbReference type="GeneID" id="53688932"/>
<reference evidence="2 4" key="1">
    <citation type="journal article" date="2016" name="Int. J. Syst. Evol. Microbiol.">
        <title>Methanosarcina flavescens sp. nov., a methanogenic archaeon isolated from a full-scale anaerobic digester.</title>
        <authorList>
            <person name="Kern T."/>
            <person name="Fischer M.A."/>
            <person name="Deppenmeier U."/>
            <person name="Schmitz R.A."/>
            <person name="Rother M."/>
        </authorList>
    </citation>
    <scope>NUCLEOTIDE SEQUENCE [LARGE SCALE GENOMIC DNA]</scope>
    <source>
        <strain evidence="2 4">E03.2</strain>
    </source>
</reference>
<dbReference type="InterPro" id="IPR026476">
    <property type="entry name" value="Sarcinarray_fam"/>
</dbReference>
<dbReference type="InterPro" id="IPR026450">
    <property type="entry name" value="MAST_dom"/>
</dbReference>
<dbReference type="Proteomes" id="UP000585579">
    <property type="component" value="Unassembled WGS sequence"/>
</dbReference>
<evidence type="ECO:0000313" key="3">
    <source>
        <dbReference type="EMBL" id="NLK33553.1"/>
    </source>
</evidence>
<evidence type="ECO:0000313" key="4">
    <source>
        <dbReference type="Proteomes" id="UP000053087"/>
    </source>
</evidence>
<dbReference type="KEGG" id="mfz:AOB57_012440"/>
<organism evidence="2 4">
    <name type="scientific">Methanosarcina flavescens</name>
    <dbReference type="NCBI Taxonomy" id="1715806"/>
    <lineage>
        <taxon>Archaea</taxon>
        <taxon>Methanobacteriati</taxon>
        <taxon>Methanobacteriota</taxon>
        <taxon>Stenosarchaea group</taxon>
        <taxon>Methanomicrobia</taxon>
        <taxon>Methanosarcinales</taxon>
        <taxon>Methanosarcinaceae</taxon>
        <taxon>Methanosarcina</taxon>
    </lineage>
</organism>
<evidence type="ECO:0000313" key="2">
    <source>
        <dbReference type="EMBL" id="AYK15890.1"/>
    </source>
</evidence>
<proteinExistence type="predicted"/>
<dbReference type="Proteomes" id="UP000053087">
    <property type="component" value="Chromosome"/>
</dbReference>
<dbReference type="RefSeq" id="WP_054297992.1">
    <property type="nucleotide sequence ID" value="NZ_CP032683.1"/>
</dbReference>
<evidence type="ECO:0000256" key="1">
    <source>
        <dbReference type="SAM" id="MobiDB-lite"/>
    </source>
</evidence>
<feature type="region of interest" description="Disordered" evidence="1">
    <location>
        <begin position="161"/>
        <end position="187"/>
    </location>
</feature>
<dbReference type="EMBL" id="JAAYQL010000073">
    <property type="protein sequence ID" value="NLK33553.1"/>
    <property type="molecule type" value="Genomic_DNA"/>
</dbReference>
<protein>
    <submittedName>
        <fullName evidence="2">Sarcinarray family MAST domain-containing protein</fullName>
    </submittedName>
</protein>
<keyword evidence="4" id="KW-1185">Reference proteome</keyword>
<reference evidence="3 5" key="3">
    <citation type="journal article" date="2020" name="Biotechnol. Biofuels">
        <title>New insights from the biogas microbiome by comprehensive genome-resolved metagenomics of nearly 1600 species originating from multiple anaerobic digesters.</title>
        <authorList>
            <person name="Campanaro S."/>
            <person name="Treu L."/>
            <person name="Rodriguez-R L.M."/>
            <person name="Kovalovszki A."/>
            <person name="Ziels R.M."/>
            <person name="Maus I."/>
            <person name="Zhu X."/>
            <person name="Kougias P.G."/>
            <person name="Basile A."/>
            <person name="Luo G."/>
            <person name="Schluter A."/>
            <person name="Konstantinidis K.T."/>
            <person name="Angelidaki I."/>
        </authorList>
    </citation>
    <scope>NUCLEOTIDE SEQUENCE [LARGE SCALE GENOMIC DNA]</scope>
    <source>
        <strain evidence="3">AS22ysBPME_46</strain>
    </source>
</reference>
<accession>A0A660HU63</accession>
<dbReference type="AlphaFoldDB" id="A0A660HU63"/>
<evidence type="ECO:0000313" key="5">
    <source>
        <dbReference type="Proteomes" id="UP000585579"/>
    </source>
</evidence>
<feature type="compositionally biased region" description="Polar residues" evidence="1">
    <location>
        <begin position="163"/>
        <end position="178"/>
    </location>
</feature>
<name>A0A660HU63_9EURY</name>
<gene>
    <name evidence="2" type="ORF">AOB57_012440</name>
    <name evidence="3" type="ORF">GX302_12240</name>
</gene>
<dbReference type="NCBIfam" id="TIGR04204">
    <property type="entry name" value="MAST_ArtA_sort"/>
    <property type="match status" value="1"/>
</dbReference>
<reference evidence="2" key="2">
    <citation type="submission" date="2018-10" db="EMBL/GenBank/DDBJ databases">
        <authorList>
            <person name="Fischer M.A."/>
            <person name="Kern T."/>
            <person name="Deppenmeier U."/>
            <person name="Schmitz R.A."/>
            <person name="Rother M."/>
        </authorList>
    </citation>
    <scope>NUCLEOTIDE SEQUENCE</scope>
    <source>
        <strain evidence="2">E03.2</strain>
    </source>
</reference>
<dbReference type="EMBL" id="CP032683">
    <property type="protein sequence ID" value="AYK15890.1"/>
    <property type="molecule type" value="Genomic_DNA"/>
</dbReference>
<dbReference type="OrthoDB" id="136204at2157"/>
<sequence>MRRTVSIMGTILILLTNISSAYNPYGDIYEYDLYFNGKLLNTTEVPKPILKIGEPFNVKIDFVVYRKCEMSIKLSEIENGYFVILNGSTPKMDVYRADVMEKDSTRTYEWTVQPTEKWAGGSLPIDLVYQIDDFETKKSLVHGSFTIAYPYISNEYYKGETPISEQPESKTQPTQEQQASENSSAPTASSPAFSLLTAITAIALVFFKLSSRQAR</sequence>